<dbReference type="RefSeq" id="WP_012055578.1">
    <property type="nucleotide sequence ID" value="NZ_JNHI01000029.1"/>
</dbReference>
<dbReference type="Proteomes" id="UP000028134">
    <property type="component" value="Unassembled WGS sequence"/>
</dbReference>
<proteinExistence type="predicted"/>
<evidence type="ECO:0000313" key="2">
    <source>
        <dbReference type="Proteomes" id="UP000028134"/>
    </source>
</evidence>
<comment type="caution">
    <text evidence="1">The sequence shown here is derived from an EMBL/GenBank/DDBJ whole genome shotgun (WGS) entry which is preliminary data.</text>
</comment>
<dbReference type="GeneID" id="5304142"/>
<dbReference type="AlphaFoldDB" id="A0A078QWP9"/>
<dbReference type="EMBL" id="JNHI01000029">
    <property type="protein sequence ID" value="KDS27478.1"/>
    <property type="molecule type" value="Genomic_DNA"/>
</dbReference>
<gene>
    <name evidence="1" type="ORF">M097_3834</name>
</gene>
<accession>A0A078QWP9</accession>
<sequence>MIQFSFEKVSGIGNREPYNNAAAHEELKSMMSRFDRLNIFFDIDEDGYEVIKVESTCVKRFAYQLNDKSANWLMTYLSTGKSEDFGVEPSEVQKSDQTNGNEYRKNMLKLFVESKAVNIQFTPEFRDRRGQLTAVANFKFGNIFFFINRDEDIVSYLQEKGLTR</sequence>
<protein>
    <submittedName>
        <fullName evidence="1">Uncharacterized protein</fullName>
    </submittedName>
</protein>
<dbReference type="PATRIC" id="fig|1339350.3.peg.3654"/>
<organism evidence="1 2">
    <name type="scientific">Phocaeicola vulgatus str. 3775 SL</name>
    <name type="common">B</name>
    <name type="synonym">iv</name>
    <dbReference type="NCBI Taxonomy" id="1339350"/>
    <lineage>
        <taxon>Bacteria</taxon>
        <taxon>Pseudomonadati</taxon>
        <taxon>Bacteroidota</taxon>
        <taxon>Bacteroidia</taxon>
        <taxon>Bacteroidales</taxon>
        <taxon>Bacteroidaceae</taxon>
        <taxon>Phocaeicola</taxon>
    </lineage>
</organism>
<name>A0A078QWP9_PHOVU</name>
<reference evidence="1 2" key="1">
    <citation type="submission" date="2014-04" db="EMBL/GenBank/DDBJ databases">
        <authorList>
            <person name="Sears C."/>
            <person name="Carroll K."/>
            <person name="Sack B.R."/>
            <person name="Qadri F."/>
            <person name="Myers L.L."/>
            <person name="Chung G.-T."/>
            <person name="Escheverria P."/>
            <person name="Fraser C.M."/>
            <person name="Sadzewicz L."/>
            <person name="Shefchek K.A."/>
            <person name="Tallon L."/>
            <person name="Das S.P."/>
            <person name="Daugherty S."/>
            <person name="Mongodin E.F."/>
        </authorList>
    </citation>
    <scope>NUCLEOTIDE SEQUENCE [LARGE SCALE GENOMIC DNA]</scope>
    <source>
        <strain evidence="2">3775 SL(B) 10 (iv)</strain>
    </source>
</reference>
<evidence type="ECO:0000313" key="1">
    <source>
        <dbReference type="EMBL" id="KDS27478.1"/>
    </source>
</evidence>